<feature type="compositionally biased region" description="Basic residues" evidence="2">
    <location>
        <begin position="1007"/>
        <end position="1019"/>
    </location>
</feature>
<feature type="region of interest" description="Disordered" evidence="2">
    <location>
        <begin position="995"/>
        <end position="1053"/>
    </location>
</feature>
<dbReference type="Gene3D" id="1.10.8.10">
    <property type="entry name" value="DNA helicase RuvA subunit, C-terminal domain"/>
    <property type="match status" value="1"/>
</dbReference>
<keyword evidence="1" id="KW-0175">Coiled coil</keyword>
<dbReference type="CDD" id="cd14291">
    <property type="entry name" value="UBA1_NUB1_like"/>
    <property type="match status" value="1"/>
</dbReference>
<gene>
    <name evidence="4" type="ORF">C2E20_1525</name>
</gene>
<dbReference type="SUPFAM" id="SSF46934">
    <property type="entry name" value="UBA-like"/>
    <property type="match status" value="1"/>
</dbReference>
<dbReference type="InterPro" id="IPR009060">
    <property type="entry name" value="UBA-like_sf"/>
</dbReference>
<dbReference type="OrthoDB" id="608866at2759"/>
<dbReference type="Proteomes" id="UP000239649">
    <property type="component" value="Unassembled WGS sequence"/>
</dbReference>
<feature type="domain" description="UBA" evidence="3">
    <location>
        <begin position="1059"/>
        <end position="1099"/>
    </location>
</feature>
<sequence length="1101" mass="113231">MRVEGTRVPPLGLAKALRALLATSTIPDLAGLLMNRPAAQQPMAAMAAHVLALPAGEQEAAVTSAKRCLAMLEIAQVLAADCLTAGRQLVGPGQRGGGGGGGGLLHTVAALLAQPQLLANRGRAEQGGLLLACLELEASLLGDELTSAAAAAAAAAAAQQGREAQFAAAHLHVLGGPGGLPLLCMLAGEVAAAAPGAEQAQAAGGDSQQASGFGAWCWRAAPDEWAVMLERWFTHVCRPLVNSYPLQQHGDAQSCTAAWRAAEALVRLHPLLPWQPEDCSSGRWRTAGEAAAAIGGVEAAFGSPTLAGQCIALMLAFGDNKVVPRLLALPPGVATPETAAAAFRVLCTVSRAAHTALRGMQPPGGGGGGSGGAAQRRFTIRVEVTDMLRQLDAAARLALSTHSATLPPDQQVKADRRLECCLLLYLDALPALLSLHPHVRDSEGSLLRCQLLQDLLRTPALLPLWRRLLGPSGAAGAGFDPAWVLALTVALCIDDVCFYIVDGRHAVTEAAFAPCQAEKRAGRPGGGGRASGLNQAAAIEFRAANAAQQVAMTMRPNPQGGTRSHLWLLVQRLAPHLPGLSAAQAAELQRELAPLPGCPAAQELRGFQAFKSAMDRQPEVPWGWPEASPAALSASVREEAAELALARAHALAARRGGWQPALLQPGRTERGSRNEQTVQRLLAALAVMAALDGAPQKRGPRIGDAASLWNFTPAPGWTKEEAQTLKLCLMKHGVGRWVQILETGLLPGKMIQQLNGQTQRLLGQQSLAAYTGLQVDIDRIRADNGLLVEAERKNGLVINSGPNLTKQQKQQMQEEAKAKYGLSREELQDVEEQLQELAAARAAGGGGADAGGAAALAEAGGAGGRAQREAELLALDTSSMSQQQRVNLLLHLREKLQQAAARLARAQQQQRQPGGAQQQQAGAAAAAAATWATSMELGGVVLPALPAAPLPARSAENHGALANAVPMQVDVPAAAAAAAGGVWQAAPAATAQAAGKPAAAGRGGGGAKRKSSGGGRQRRAASLSDDDSSDGDWAPQPRVPSSRRGGGGGGGASAAAAAAAAEADVAQLMGMGLSAKQARDALEEAGGDVEAAIEWLVVSIA</sequence>
<evidence type="ECO:0000313" key="4">
    <source>
        <dbReference type="EMBL" id="PSC75408.1"/>
    </source>
</evidence>
<evidence type="ECO:0000259" key="3">
    <source>
        <dbReference type="PROSITE" id="PS50030"/>
    </source>
</evidence>
<dbReference type="PANTHER" id="PTHR41733:SF1">
    <property type="entry name" value="CHROMOSOME UNDETERMINED SCAFFOLD_30, WHOLE GENOME SHOTGUN SEQUENCE"/>
    <property type="match status" value="1"/>
</dbReference>
<reference evidence="4 5" key="1">
    <citation type="journal article" date="2018" name="Plant J.">
        <title>Genome sequences of Chlorella sorokiniana UTEX 1602 and Micractinium conductrix SAG 241.80: implications to maltose excretion by a green alga.</title>
        <authorList>
            <person name="Arriola M.B."/>
            <person name="Velmurugan N."/>
            <person name="Zhang Y."/>
            <person name="Plunkett M.H."/>
            <person name="Hondzo H."/>
            <person name="Barney B.M."/>
        </authorList>
    </citation>
    <scope>NUCLEOTIDE SEQUENCE [LARGE SCALE GENOMIC DNA]</scope>
    <source>
        <strain evidence="4 5">SAG 241.80</strain>
    </source>
</reference>
<evidence type="ECO:0000313" key="5">
    <source>
        <dbReference type="Proteomes" id="UP000239649"/>
    </source>
</evidence>
<dbReference type="AlphaFoldDB" id="A0A2P6VMT7"/>
<name>A0A2P6VMT7_9CHLO</name>
<dbReference type="SMART" id="SM00165">
    <property type="entry name" value="UBA"/>
    <property type="match status" value="1"/>
</dbReference>
<dbReference type="STRING" id="554055.A0A2P6VMT7"/>
<dbReference type="EMBL" id="LHPF02000002">
    <property type="protein sequence ID" value="PSC75408.1"/>
    <property type="molecule type" value="Genomic_DNA"/>
</dbReference>
<dbReference type="InterPro" id="IPR015940">
    <property type="entry name" value="UBA"/>
</dbReference>
<dbReference type="PROSITE" id="PS50030">
    <property type="entry name" value="UBA"/>
    <property type="match status" value="1"/>
</dbReference>
<dbReference type="PANTHER" id="PTHR41733">
    <property type="entry name" value="UBIQUITIN-ASSOCIATED/TRANSLATION ELONGATION FACTOR EF1B, N-TERMINAL, EUKARYOTE"/>
    <property type="match status" value="1"/>
</dbReference>
<organism evidence="4 5">
    <name type="scientific">Micractinium conductrix</name>
    <dbReference type="NCBI Taxonomy" id="554055"/>
    <lineage>
        <taxon>Eukaryota</taxon>
        <taxon>Viridiplantae</taxon>
        <taxon>Chlorophyta</taxon>
        <taxon>core chlorophytes</taxon>
        <taxon>Trebouxiophyceae</taxon>
        <taxon>Chlorellales</taxon>
        <taxon>Chlorellaceae</taxon>
        <taxon>Chlorella clade</taxon>
        <taxon>Micractinium</taxon>
    </lineage>
</organism>
<feature type="coiled-coil region" evidence="1">
    <location>
        <begin position="813"/>
        <end position="840"/>
    </location>
</feature>
<accession>A0A2P6VMT7</accession>
<proteinExistence type="predicted"/>
<protein>
    <submittedName>
        <fullName evidence="4">Cytochrome c oxidase assembly COX15</fullName>
    </submittedName>
</protein>
<comment type="caution">
    <text evidence="4">The sequence shown here is derived from an EMBL/GenBank/DDBJ whole genome shotgun (WGS) entry which is preliminary data.</text>
</comment>
<evidence type="ECO:0000256" key="2">
    <source>
        <dbReference type="SAM" id="MobiDB-lite"/>
    </source>
</evidence>
<evidence type="ECO:0000256" key="1">
    <source>
        <dbReference type="SAM" id="Coils"/>
    </source>
</evidence>
<dbReference type="Pfam" id="PF00627">
    <property type="entry name" value="UBA"/>
    <property type="match status" value="1"/>
</dbReference>
<keyword evidence="5" id="KW-1185">Reference proteome</keyword>